<name>A0A395GWY9_9EURO</name>
<protein>
    <submittedName>
        <fullName evidence="1">Uncharacterized protein</fullName>
    </submittedName>
</protein>
<dbReference type="VEuPathDB" id="FungiDB:BO80DRAFT_426529"/>
<dbReference type="AlphaFoldDB" id="A0A395GWY9"/>
<dbReference type="EMBL" id="KZ824446">
    <property type="protein sequence ID" value="RAK99548.1"/>
    <property type="molecule type" value="Genomic_DNA"/>
</dbReference>
<organism evidence="1 2">
    <name type="scientific">Aspergillus ibericus CBS 121593</name>
    <dbReference type="NCBI Taxonomy" id="1448316"/>
    <lineage>
        <taxon>Eukaryota</taxon>
        <taxon>Fungi</taxon>
        <taxon>Dikarya</taxon>
        <taxon>Ascomycota</taxon>
        <taxon>Pezizomycotina</taxon>
        <taxon>Eurotiomycetes</taxon>
        <taxon>Eurotiomycetidae</taxon>
        <taxon>Eurotiales</taxon>
        <taxon>Aspergillaceae</taxon>
        <taxon>Aspergillus</taxon>
        <taxon>Aspergillus subgen. Circumdati</taxon>
    </lineage>
</organism>
<feature type="non-terminal residue" evidence="1">
    <location>
        <position position="97"/>
    </location>
</feature>
<accession>A0A395GWY9</accession>
<reference evidence="1 2" key="1">
    <citation type="submission" date="2018-02" db="EMBL/GenBank/DDBJ databases">
        <title>The genomes of Aspergillus section Nigri reveals drivers in fungal speciation.</title>
        <authorList>
            <consortium name="DOE Joint Genome Institute"/>
            <person name="Vesth T.C."/>
            <person name="Nybo J."/>
            <person name="Theobald S."/>
            <person name="Brandl J."/>
            <person name="Frisvad J.C."/>
            <person name="Nielsen K.F."/>
            <person name="Lyhne E.K."/>
            <person name="Kogle M.E."/>
            <person name="Kuo A."/>
            <person name="Riley R."/>
            <person name="Clum A."/>
            <person name="Nolan M."/>
            <person name="Lipzen A."/>
            <person name="Salamov A."/>
            <person name="Henrissat B."/>
            <person name="Wiebenga A."/>
            <person name="De vries R.P."/>
            <person name="Grigoriev I.V."/>
            <person name="Mortensen U.H."/>
            <person name="Andersen M.R."/>
            <person name="Baker S.E."/>
        </authorList>
    </citation>
    <scope>NUCLEOTIDE SEQUENCE [LARGE SCALE GENOMIC DNA]</scope>
    <source>
        <strain evidence="1 2">CBS 121593</strain>
    </source>
</reference>
<evidence type="ECO:0000313" key="2">
    <source>
        <dbReference type="Proteomes" id="UP000249402"/>
    </source>
</evidence>
<proteinExistence type="predicted"/>
<dbReference type="GeneID" id="37224653"/>
<dbReference type="Proteomes" id="UP000249402">
    <property type="component" value="Unassembled WGS sequence"/>
</dbReference>
<keyword evidence="2" id="KW-1185">Reference proteome</keyword>
<evidence type="ECO:0000313" key="1">
    <source>
        <dbReference type="EMBL" id="RAK99548.1"/>
    </source>
</evidence>
<sequence>MRIHELLLLILLSIILRAGFIFAPLATFSVQVADDEEDADADEDDEEDRDDDDFADEFADAHFDSFALDGNEMGVVGVEVEVEKDWKNGGWRVGCLV</sequence>
<dbReference type="RefSeq" id="XP_025573876.1">
    <property type="nucleotide sequence ID" value="XM_025719788.1"/>
</dbReference>
<gene>
    <name evidence="1" type="ORF">BO80DRAFT_426529</name>
</gene>